<comment type="caution">
    <text evidence="4">The sequence shown here is derived from an EMBL/GenBank/DDBJ whole genome shotgun (WGS) entry which is preliminary data.</text>
</comment>
<dbReference type="PANTHER" id="PTHR34106">
    <property type="entry name" value="GLYCOSIDASE"/>
    <property type="match status" value="1"/>
</dbReference>
<sequence>MSSAAPNHTDAHNGLAAPIADYAGPPLSDKVFTIHARRLSANPARVVIRPFHLGWQGTNTSSSRGGKLVSDVMGLPEIVVESEYAAILEDFSERHWQTERVFEERFVEVANTLNLPLDLSPARKRLIGAYFCHEYSYAAAALMNPSVVPHPDQSGLRGGAMRFIMSVRAVGEGHISSIAFREGIVHPDGSFRLWPQPGVATAAQLSSDAAPSDDGEVRFQRHPECTLSGSVVFPMTERQRNGLEDLRLVRFDHGNKDYEWVGTYTAYDGREIRSEILRTRDFRNFTMTPVEGRAGRNKGLGLFPQKFGGSYYMIGRQDGKNLYLLSSRTMDHWDDDGVLLLEPKFPWEFIQIGNCGAPILCDEGWLVLTHGVGAMRKYAIGAVLLDRDNPTKVLARSERPILAAKDNDREGYVPNVVYTCGAMMVGDTLFMPYGISDSAIGFATAPIGDVLSHLS</sequence>
<dbReference type="OrthoDB" id="9776657at2"/>
<evidence type="ECO:0000256" key="2">
    <source>
        <dbReference type="ARBA" id="ARBA00022679"/>
    </source>
</evidence>
<accession>A0A6I4TU83</accession>
<dbReference type="InterPro" id="IPR023296">
    <property type="entry name" value="Glyco_hydro_beta-prop_sf"/>
</dbReference>
<proteinExistence type="inferred from homology"/>
<organism evidence="4 5">
    <name type="scientific">Croceibacterium xixiisoli</name>
    <dbReference type="NCBI Taxonomy" id="1476466"/>
    <lineage>
        <taxon>Bacteria</taxon>
        <taxon>Pseudomonadati</taxon>
        <taxon>Pseudomonadota</taxon>
        <taxon>Alphaproteobacteria</taxon>
        <taxon>Sphingomonadales</taxon>
        <taxon>Erythrobacteraceae</taxon>
        <taxon>Croceibacterium</taxon>
    </lineage>
</organism>
<dbReference type="Pfam" id="PF04041">
    <property type="entry name" value="Glyco_hydro_130"/>
    <property type="match status" value="1"/>
</dbReference>
<dbReference type="SUPFAM" id="SSF75005">
    <property type="entry name" value="Arabinanase/levansucrase/invertase"/>
    <property type="match status" value="1"/>
</dbReference>
<dbReference type="AlphaFoldDB" id="A0A6I4TU83"/>
<evidence type="ECO:0000256" key="3">
    <source>
        <dbReference type="ARBA" id="ARBA00024356"/>
    </source>
</evidence>
<protein>
    <submittedName>
        <fullName evidence="4">Glycosidase</fullName>
    </submittedName>
</protein>
<keyword evidence="4" id="KW-0326">Glycosidase</keyword>
<dbReference type="InterPro" id="IPR007184">
    <property type="entry name" value="Mannoside_phosphorylase"/>
</dbReference>
<keyword evidence="1" id="KW-0328">Glycosyltransferase</keyword>
<dbReference type="CDD" id="cd18613">
    <property type="entry name" value="GH130"/>
    <property type="match status" value="1"/>
</dbReference>
<keyword evidence="5" id="KW-1185">Reference proteome</keyword>
<gene>
    <name evidence="4" type="ORF">GRI97_11465</name>
</gene>
<dbReference type="PANTHER" id="PTHR34106:SF4">
    <property type="entry name" value="BLL5143 PROTEIN"/>
    <property type="match status" value="1"/>
</dbReference>
<keyword evidence="4" id="KW-0378">Hydrolase</keyword>
<dbReference type="GO" id="GO:0016757">
    <property type="term" value="F:glycosyltransferase activity"/>
    <property type="evidence" value="ECO:0007669"/>
    <property type="project" value="UniProtKB-KW"/>
</dbReference>
<evidence type="ECO:0000313" key="4">
    <source>
        <dbReference type="EMBL" id="MXO99606.1"/>
    </source>
</evidence>
<reference evidence="4 5" key="1">
    <citation type="submission" date="2019-12" db="EMBL/GenBank/DDBJ databases">
        <title>Genomic-based taxomic classification of the family Erythrobacteraceae.</title>
        <authorList>
            <person name="Xu L."/>
        </authorList>
    </citation>
    <scope>NUCLEOTIDE SEQUENCE [LARGE SCALE GENOMIC DNA]</scope>
    <source>
        <strain evidence="4 5">S36</strain>
    </source>
</reference>
<dbReference type="Gene3D" id="2.115.10.20">
    <property type="entry name" value="Glycosyl hydrolase domain, family 43"/>
    <property type="match status" value="1"/>
</dbReference>
<dbReference type="GO" id="GO:0016798">
    <property type="term" value="F:hydrolase activity, acting on glycosyl bonds"/>
    <property type="evidence" value="ECO:0007669"/>
    <property type="project" value="UniProtKB-KW"/>
</dbReference>
<comment type="similarity">
    <text evidence="3">Belongs to the glycosyl hydrolase 130 family.</text>
</comment>
<evidence type="ECO:0000256" key="1">
    <source>
        <dbReference type="ARBA" id="ARBA00022676"/>
    </source>
</evidence>
<dbReference type="EMBL" id="WTYJ01000002">
    <property type="protein sequence ID" value="MXO99606.1"/>
    <property type="molecule type" value="Genomic_DNA"/>
</dbReference>
<evidence type="ECO:0000313" key="5">
    <source>
        <dbReference type="Proteomes" id="UP000469430"/>
    </source>
</evidence>
<dbReference type="Proteomes" id="UP000469430">
    <property type="component" value="Unassembled WGS sequence"/>
</dbReference>
<dbReference type="RefSeq" id="WP_161391311.1">
    <property type="nucleotide sequence ID" value="NZ_JBHSCP010000001.1"/>
</dbReference>
<keyword evidence="2" id="KW-0808">Transferase</keyword>
<name>A0A6I4TU83_9SPHN</name>